<keyword evidence="2" id="KW-1185">Reference proteome</keyword>
<dbReference type="Proteomes" id="UP001307760">
    <property type="component" value="Unassembled WGS sequence"/>
</dbReference>
<name>A0ABU7P3M3_9ACTN</name>
<protein>
    <recommendedName>
        <fullName evidence="3">DUF397 domain-containing protein</fullName>
    </recommendedName>
</protein>
<dbReference type="EMBL" id="JAZBJP010000172">
    <property type="protein sequence ID" value="MEE4425596.1"/>
    <property type="molecule type" value="Genomic_DNA"/>
</dbReference>
<sequence length="84" mass="9358">MSFLLRVGETRVTVQPQSATRHALKAPEGSCCKTANLAADQTVRGRQAPVNPLDIPRSHPRNKPFFFAVSCCKVFRKILRACYV</sequence>
<reference evidence="1 2" key="1">
    <citation type="submission" date="2023-12" db="EMBL/GenBank/DDBJ databases">
        <title>30 novel species of actinomycetes from the DSMZ collection.</title>
        <authorList>
            <person name="Nouioui I."/>
        </authorList>
    </citation>
    <scope>NUCLEOTIDE SEQUENCE [LARGE SCALE GENOMIC DNA]</scope>
    <source>
        <strain evidence="1 2">DSM 41528</strain>
    </source>
</reference>
<evidence type="ECO:0000313" key="2">
    <source>
        <dbReference type="Proteomes" id="UP001307760"/>
    </source>
</evidence>
<organism evidence="1 2">
    <name type="scientific">Streptomyces bugieae</name>
    <dbReference type="NCBI Taxonomy" id="3098223"/>
    <lineage>
        <taxon>Bacteria</taxon>
        <taxon>Bacillati</taxon>
        <taxon>Actinomycetota</taxon>
        <taxon>Actinomycetes</taxon>
        <taxon>Kitasatosporales</taxon>
        <taxon>Streptomycetaceae</taxon>
        <taxon>Streptomyces</taxon>
    </lineage>
</organism>
<accession>A0ABU7P3M3</accession>
<comment type="caution">
    <text evidence="1">The sequence shown here is derived from an EMBL/GenBank/DDBJ whole genome shotgun (WGS) entry which is preliminary data.</text>
</comment>
<gene>
    <name evidence="1" type="ORF">V2J85_40760</name>
</gene>
<feature type="non-terminal residue" evidence="1">
    <location>
        <position position="84"/>
    </location>
</feature>
<proteinExistence type="predicted"/>
<evidence type="ECO:0008006" key="3">
    <source>
        <dbReference type="Google" id="ProtNLM"/>
    </source>
</evidence>
<dbReference type="RefSeq" id="WP_330824407.1">
    <property type="nucleotide sequence ID" value="NZ_JAZBJP010000172.1"/>
</dbReference>
<evidence type="ECO:0000313" key="1">
    <source>
        <dbReference type="EMBL" id="MEE4425596.1"/>
    </source>
</evidence>